<dbReference type="GO" id="GO:0016020">
    <property type="term" value="C:membrane"/>
    <property type="evidence" value="ECO:0007669"/>
    <property type="project" value="UniProtKB-SubCell"/>
</dbReference>
<gene>
    <name evidence="7" type="ORF">C1280_01750</name>
</gene>
<dbReference type="PANTHER" id="PTHR44027">
    <property type="entry name" value="DNAJ HOMOLOG SUBFAMILY C MEMBER 5 HOMOLOG"/>
    <property type="match status" value="1"/>
</dbReference>
<reference evidence="7 8" key="1">
    <citation type="submission" date="2018-01" db="EMBL/GenBank/DDBJ databases">
        <title>G. obscuriglobus.</title>
        <authorList>
            <person name="Franke J."/>
            <person name="Blomberg W."/>
            <person name="Selmecki A."/>
        </authorList>
    </citation>
    <scope>NUCLEOTIDE SEQUENCE [LARGE SCALE GENOMIC DNA]</scope>
    <source>
        <strain evidence="7 8">DSM 5831</strain>
    </source>
</reference>
<evidence type="ECO:0000259" key="6">
    <source>
        <dbReference type="PROSITE" id="PS50076"/>
    </source>
</evidence>
<dbReference type="PRINTS" id="PR00625">
    <property type="entry name" value="JDOMAIN"/>
</dbReference>
<dbReference type="PROSITE" id="PS50076">
    <property type="entry name" value="DNAJ_2"/>
    <property type="match status" value="1"/>
</dbReference>
<keyword evidence="8" id="KW-1185">Reference proteome</keyword>
<dbReference type="RefSeq" id="WP_010049358.1">
    <property type="nucleotide sequence ID" value="NZ_CP025958.1"/>
</dbReference>
<name>A0A2Z3GWC1_9BACT</name>
<keyword evidence="5" id="KW-0449">Lipoprotein</keyword>
<dbReference type="PANTHER" id="PTHR44027:SF7">
    <property type="entry name" value="DNAJ HOMOLOG SUBFAMILY C MEMBER 5 HOMOLOG"/>
    <property type="match status" value="1"/>
</dbReference>
<proteinExistence type="predicted"/>
<evidence type="ECO:0000313" key="8">
    <source>
        <dbReference type="Proteomes" id="UP000245802"/>
    </source>
</evidence>
<dbReference type="OrthoDB" id="273207at2"/>
<keyword evidence="2" id="KW-0472">Membrane</keyword>
<sequence>MSDPTRYPLCWPAGRPRTSFPQPSRFKVESFARVRDELLGELKLLGAKDVILSANLRLRQDGLPLANQAQPADAGVAVYFRYHGQPVAFACDRWRKVEDNLQAIRHTIEALRGIARWGTGDMVQAAFTGFAALSPAKTERRWWDVFEVSFHTRTEVVTSDYRKLVLKYHPDRNPGDAEAAAKYAEIDRAYEEFKRERGL</sequence>
<organism evidence="7 8">
    <name type="scientific">Gemmata obscuriglobus</name>
    <dbReference type="NCBI Taxonomy" id="114"/>
    <lineage>
        <taxon>Bacteria</taxon>
        <taxon>Pseudomonadati</taxon>
        <taxon>Planctomycetota</taxon>
        <taxon>Planctomycetia</taxon>
        <taxon>Gemmatales</taxon>
        <taxon>Gemmataceae</taxon>
        <taxon>Gemmata</taxon>
    </lineage>
</organism>
<evidence type="ECO:0000256" key="1">
    <source>
        <dbReference type="ARBA" id="ARBA00004635"/>
    </source>
</evidence>
<dbReference type="AlphaFoldDB" id="A0A2Z3GWC1"/>
<keyword evidence="3" id="KW-0564">Palmitate</keyword>
<evidence type="ECO:0000256" key="2">
    <source>
        <dbReference type="ARBA" id="ARBA00023136"/>
    </source>
</evidence>
<dbReference type="EMBL" id="CP025958">
    <property type="protein sequence ID" value="AWM35867.1"/>
    <property type="molecule type" value="Genomic_DNA"/>
</dbReference>
<dbReference type="Proteomes" id="UP000245802">
    <property type="component" value="Chromosome"/>
</dbReference>
<dbReference type="InterPro" id="IPR001623">
    <property type="entry name" value="DnaJ_domain"/>
</dbReference>
<evidence type="ECO:0000256" key="5">
    <source>
        <dbReference type="ARBA" id="ARBA00023288"/>
    </source>
</evidence>
<dbReference type="Gene3D" id="1.10.287.110">
    <property type="entry name" value="DnaJ domain"/>
    <property type="match status" value="1"/>
</dbReference>
<evidence type="ECO:0000313" key="7">
    <source>
        <dbReference type="EMBL" id="AWM35867.1"/>
    </source>
</evidence>
<protein>
    <submittedName>
        <fullName evidence="7">J domain-containing protein</fullName>
    </submittedName>
</protein>
<keyword evidence="4" id="KW-0143">Chaperone</keyword>
<dbReference type="CDD" id="cd06257">
    <property type="entry name" value="DnaJ"/>
    <property type="match status" value="1"/>
</dbReference>
<dbReference type="GO" id="GO:0005737">
    <property type="term" value="C:cytoplasm"/>
    <property type="evidence" value="ECO:0007669"/>
    <property type="project" value="UniProtKB-ARBA"/>
</dbReference>
<dbReference type="KEGG" id="gog:C1280_01750"/>
<dbReference type="InterPro" id="IPR036869">
    <property type="entry name" value="J_dom_sf"/>
</dbReference>
<evidence type="ECO:0000256" key="4">
    <source>
        <dbReference type="ARBA" id="ARBA00023186"/>
    </source>
</evidence>
<dbReference type="SMART" id="SM00271">
    <property type="entry name" value="DnaJ"/>
    <property type="match status" value="1"/>
</dbReference>
<comment type="subcellular location">
    <subcellularLocation>
        <location evidence="1">Membrane</location>
        <topology evidence="1">Lipid-anchor</topology>
    </subcellularLocation>
</comment>
<dbReference type="Pfam" id="PF00226">
    <property type="entry name" value="DnaJ"/>
    <property type="match status" value="1"/>
</dbReference>
<accession>A0A2Z3GWC1</accession>
<dbReference type="SUPFAM" id="SSF46565">
    <property type="entry name" value="Chaperone J-domain"/>
    <property type="match status" value="1"/>
</dbReference>
<evidence type="ECO:0000256" key="3">
    <source>
        <dbReference type="ARBA" id="ARBA00023139"/>
    </source>
</evidence>
<dbReference type="InterPro" id="IPR051434">
    <property type="entry name" value="DnaJ_C_subfamily_member5"/>
</dbReference>
<feature type="domain" description="J" evidence="6">
    <location>
        <begin position="141"/>
        <end position="198"/>
    </location>
</feature>